<accession>A0A6I0SAH7</accession>
<gene>
    <name evidence="1" type="ORF">GAN59_15105</name>
    <name evidence="2" type="ORF">K0H07_11310</name>
</gene>
<sequence>MSNETDYLISLLMQNKAKKKMLDFVFENNSDADEKKMNAILDEKLRVEKNIENIEKALKELEK</sequence>
<organism evidence="1 3">
    <name type="scientific">Bacteroides thetaiotaomicron</name>
    <dbReference type="NCBI Taxonomy" id="818"/>
    <lineage>
        <taxon>Bacteria</taxon>
        <taxon>Pseudomonadati</taxon>
        <taxon>Bacteroidota</taxon>
        <taxon>Bacteroidia</taxon>
        <taxon>Bacteroidales</taxon>
        <taxon>Bacteroidaceae</taxon>
        <taxon>Bacteroides</taxon>
    </lineage>
</organism>
<evidence type="ECO:0000313" key="2">
    <source>
        <dbReference type="EMBL" id="MCE9237733.1"/>
    </source>
</evidence>
<dbReference type="RefSeq" id="WP_081342088.1">
    <property type="nucleotide sequence ID" value="NZ_BAABZI010000001.1"/>
</dbReference>
<protein>
    <submittedName>
        <fullName evidence="1">Uncharacterized protein</fullName>
    </submittedName>
</protein>
<proteinExistence type="predicted"/>
<dbReference type="Proteomes" id="UP000488521">
    <property type="component" value="Unassembled WGS sequence"/>
</dbReference>
<dbReference type="EMBL" id="JAHYQA010000005">
    <property type="protein sequence ID" value="MCE9237733.1"/>
    <property type="molecule type" value="Genomic_DNA"/>
</dbReference>
<reference evidence="1 3" key="1">
    <citation type="journal article" date="2019" name="Nat. Med.">
        <title>A library of human gut bacterial isolates paired with longitudinal multiomics data enables mechanistic microbiome research.</title>
        <authorList>
            <person name="Poyet M."/>
            <person name="Groussin M."/>
            <person name="Gibbons S.M."/>
            <person name="Avila-Pacheco J."/>
            <person name="Jiang X."/>
            <person name="Kearney S.M."/>
            <person name="Perrotta A.R."/>
            <person name="Berdy B."/>
            <person name="Zhao S."/>
            <person name="Lieberman T.D."/>
            <person name="Swanson P.K."/>
            <person name="Smith M."/>
            <person name="Roesemann S."/>
            <person name="Alexander J.E."/>
            <person name="Rich S.A."/>
            <person name="Livny J."/>
            <person name="Vlamakis H."/>
            <person name="Clish C."/>
            <person name="Bullock K."/>
            <person name="Deik A."/>
            <person name="Scott J."/>
            <person name="Pierce K.A."/>
            <person name="Xavier R.J."/>
            <person name="Alm E.J."/>
        </authorList>
    </citation>
    <scope>NUCLEOTIDE SEQUENCE [LARGE SCALE GENOMIC DNA]</scope>
    <source>
        <strain evidence="1 3">BIOML-A156</strain>
    </source>
</reference>
<comment type="caution">
    <text evidence="1">The sequence shown here is derived from an EMBL/GenBank/DDBJ whole genome shotgun (WGS) entry which is preliminary data.</text>
</comment>
<name>A0A6I0SAH7_BACT4</name>
<evidence type="ECO:0000313" key="1">
    <source>
        <dbReference type="EMBL" id="KAB4472802.1"/>
    </source>
</evidence>
<dbReference type="AlphaFoldDB" id="A0A6I0SAH7"/>
<dbReference type="Proteomes" id="UP001200544">
    <property type="component" value="Unassembled WGS sequence"/>
</dbReference>
<dbReference type="EMBL" id="WCRS01000010">
    <property type="protein sequence ID" value="KAB4472802.1"/>
    <property type="molecule type" value="Genomic_DNA"/>
</dbReference>
<evidence type="ECO:0000313" key="3">
    <source>
        <dbReference type="Proteomes" id="UP000488521"/>
    </source>
</evidence>
<reference evidence="2" key="2">
    <citation type="submission" date="2021-07" db="EMBL/GenBank/DDBJ databases">
        <title>Comparative genomics of Bacteroides fragilis group isolates reveals species-dependent resistance mechanisms and validates clinical tools for resistance prediction.</title>
        <authorList>
            <person name="Wallace M.J."/>
            <person name="Jean S."/>
            <person name="Wallace M.A."/>
            <person name="Carey-Ann B.D."/>
            <person name="Dantas G."/>
        </authorList>
    </citation>
    <scope>NUCLEOTIDE SEQUENCE</scope>
    <source>
        <strain evidence="2">BJH_160</strain>
    </source>
</reference>